<feature type="transmembrane region" description="Helical" evidence="17">
    <location>
        <begin position="56"/>
        <end position="75"/>
    </location>
</feature>
<dbReference type="Pfam" id="PF01059">
    <property type="entry name" value="Oxidored_q5_N"/>
    <property type="match status" value="1"/>
</dbReference>
<dbReference type="EMBL" id="MK870078">
    <property type="protein sequence ID" value="QGW56729.1"/>
    <property type="molecule type" value="Genomic_DNA"/>
</dbReference>
<feature type="transmembrane region" description="Helical" evidence="17">
    <location>
        <begin position="87"/>
        <end position="104"/>
    </location>
</feature>
<keyword evidence="9" id="KW-1278">Translocase</keyword>
<keyword evidence="13 17" id="KW-0830">Ubiquinone</keyword>
<dbReference type="GO" id="GO:0008137">
    <property type="term" value="F:NADH dehydrogenase (ubiquinone) activity"/>
    <property type="evidence" value="ECO:0007669"/>
    <property type="project" value="UniProtKB-UniRule"/>
</dbReference>
<keyword evidence="12 17" id="KW-0520">NAD</keyword>
<evidence type="ECO:0000256" key="7">
    <source>
        <dbReference type="ARBA" id="ARBA00022660"/>
    </source>
</evidence>
<protein>
    <recommendedName>
        <fullName evidence="5 17">NADH-ubiquinone oxidoreductase chain 4</fullName>
        <ecNumber evidence="4 17">7.1.1.2</ecNumber>
    </recommendedName>
</protein>
<evidence type="ECO:0000313" key="20">
    <source>
        <dbReference type="EMBL" id="QGW56729.1"/>
    </source>
</evidence>
<organism evidence="20">
    <name type="scientific">Korinchia angustiabdomena</name>
    <dbReference type="NCBI Taxonomy" id="2684215"/>
    <lineage>
        <taxon>Eukaryota</taxon>
        <taxon>Metazoa</taxon>
        <taxon>Ecdysozoa</taxon>
        <taxon>Arthropoda</taxon>
        <taxon>Hexapoda</taxon>
        <taxon>Insecta</taxon>
        <taxon>Pterygota</taxon>
        <taxon>Neoptera</taxon>
        <taxon>Endopterygota</taxon>
        <taxon>Diptera</taxon>
        <taxon>Brachycera</taxon>
        <taxon>Muscomorpha</taxon>
        <taxon>Syrphoidea</taxon>
        <taxon>Syrphidae</taxon>
        <taxon>Eristalinae</taxon>
        <taxon>Milesiini</taxon>
        <taxon>Korinchia</taxon>
    </lineage>
</organism>
<evidence type="ECO:0000256" key="12">
    <source>
        <dbReference type="ARBA" id="ARBA00023027"/>
    </source>
</evidence>
<comment type="catalytic activity">
    <reaction evidence="16 17">
        <text>a ubiquinone + NADH + 5 H(+)(in) = a ubiquinol + NAD(+) + 4 H(+)(out)</text>
        <dbReference type="Rhea" id="RHEA:29091"/>
        <dbReference type="Rhea" id="RHEA-COMP:9565"/>
        <dbReference type="Rhea" id="RHEA-COMP:9566"/>
        <dbReference type="ChEBI" id="CHEBI:15378"/>
        <dbReference type="ChEBI" id="CHEBI:16389"/>
        <dbReference type="ChEBI" id="CHEBI:17976"/>
        <dbReference type="ChEBI" id="CHEBI:57540"/>
        <dbReference type="ChEBI" id="CHEBI:57945"/>
        <dbReference type="EC" id="7.1.1.2"/>
    </reaction>
</comment>
<evidence type="ECO:0000256" key="8">
    <source>
        <dbReference type="ARBA" id="ARBA00022692"/>
    </source>
</evidence>
<dbReference type="PANTHER" id="PTHR43507">
    <property type="entry name" value="NADH-UBIQUINONE OXIDOREDUCTASE CHAIN 4"/>
    <property type="match status" value="1"/>
</dbReference>
<feature type="transmembrane region" description="Helical" evidence="17">
    <location>
        <begin position="335"/>
        <end position="356"/>
    </location>
</feature>
<evidence type="ECO:0000259" key="18">
    <source>
        <dbReference type="Pfam" id="PF00361"/>
    </source>
</evidence>
<sequence>MLKILFMLLLLIPFCFMKNMFWMVQNMLFMIMFILIIVNYYTNYWVNISYFLGMDLLSYGMILLSFWICSLMLMASDLINKFNNYKSLFLLNVLLLLLLLFLTFSSMNLFLFYLFFEGSLIPTLFLILGWGYQPERLQAGMYLLFYTLLVSLPMLISIFYLYNNNNTMNFYMLNNLFFFYMFLYISLILSFLVKMPMFLVHLWLPKAHVEAPVSGSMILAGIMLKLGGYGLLRVFNFLQFMGLKYNYWFISISLVGGVLVSLICLRQTDLKSLIAYSSVAHMGIVLSGLMTMTYWGLCGSYTLMIAHGLCSSGLFCLANITYERLGSRSLLINKGLLNFMPSMSLWWFLLCSANMAAPPTLNLLGEISLLNSIVSWSWMTMIMLIFLSFFSAAYTLYLYAYSQHGKLYSGVYSFSMGFNREYLLLFLHWFPLNLLMLKSEMSLLWL</sequence>
<geneLocation type="mitochondrion" evidence="20"/>
<feature type="domain" description="NADH:quinone oxidoreductase/Mrp antiporter transmembrane" evidence="18">
    <location>
        <begin position="106"/>
        <end position="391"/>
    </location>
</feature>
<comment type="similarity">
    <text evidence="3 17">Belongs to the complex I subunit 4 family.</text>
</comment>
<dbReference type="Pfam" id="PF00361">
    <property type="entry name" value="Proton_antipo_M"/>
    <property type="match status" value="1"/>
</dbReference>
<keyword evidence="6 17" id="KW-0813">Transport</keyword>
<feature type="transmembrane region" description="Helical" evidence="17">
    <location>
        <begin position="177"/>
        <end position="204"/>
    </location>
</feature>
<evidence type="ECO:0000259" key="19">
    <source>
        <dbReference type="Pfam" id="PF01059"/>
    </source>
</evidence>
<feature type="transmembrane region" description="Helical" evidence="17">
    <location>
        <begin position="273"/>
        <end position="295"/>
    </location>
</feature>
<feature type="transmembrane region" description="Helical" evidence="17">
    <location>
        <begin position="21"/>
        <end position="41"/>
    </location>
</feature>
<evidence type="ECO:0000256" key="5">
    <source>
        <dbReference type="ARBA" id="ARBA00021006"/>
    </source>
</evidence>
<evidence type="ECO:0000256" key="4">
    <source>
        <dbReference type="ARBA" id="ARBA00012944"/>
    </source>
</evidence>
<feature type="transmembrane region" description="Helical" evidence="17">
    <location>
        <begin position="247"/>
        <end position="266"/>
    </location>
</feature>
<dbReference type="CTD" id="4538"/>
<dbReference type="PRINTS" id="PR01437">
    <property type="entry name" value="NUOXDRDTASE4"/>
</dbReference>
<dbReference type="InterPro" id="IPR001750">
    <property type="entry name" value="ND/Mrp_TM"/>
</dbReference>
<evidence type="ECO:0000256" key="17">
    <source>
        <dbReference type="RuleBase" id="RU003297"/>
    </source>
</evidence>
<keyword evidence="11 17" id="KW-1133">Transmembrane helix</keyword>
<dbReference type="PANTHER" id="PTHR43507:SF20">
    <property type="entry name" value="NADH-UBIQUINONE OXIDOREDUCTASE CHAIN 4"/>
    <property type="match status" value="1"/>
</dbReference>
<feature type="domain" description="NADH:ubiquinone oxidoreductase chain 4 N-terminal" evidence="19">
    <location>
        <begin position="1"/>
        <end position="103"/>
    </location>
</feature>
<evidence type="ECO:0000256" key="2">
    <source>
        <dbReference type="ARBA" id="ARBA00004225"/>
    </source>
</evidence>
<evidence type="ECO:0000256" key="13">
    <source>
        <dbReference type="ARBA" id="ARBA00023075"/>
    </source>
</evidence>
<dbReference type="GO" id="GO:0042773">
    <property type="term" value="P:ATP synthesis coupled electron transport"/>
    <property type="evidence" value="ECO:0007669"/>
    <property type="project" value="InterPro"/>
</dbReference>
<reference evidence="20" key="1">
    <citation type="journal article" date="2019" name="Genes (Basel)">
        <title>Characterization and Phylogenetic Implications of the Complete Mitochondrial Genome of Syrphidae.</title>
        <authorList>
            <person name="Li H."/>
        </authorList>
    </citation>
    <scope>NUCLEOTIDE SEQUENCE</scope>
</reference>
<dbReference type="GO" id="GO:0031966">
    <property type="term" value="C:mitochondrial membrane"/>
    <property type="evidence" value="ECO:0007669"/>
    <property type="project" value="UniProtKB-SubCell"/>
</dbReference>
<dbReference type="GO" id="GO:0048039">
    <property type="term" value="F:ubiquinone binding"/>
    <property type="evidence" value="ECO:0007669"/>
    <property type="project" value="TreeGrafter"/>
</dbReference>
<evidence type="ECO:0000256" key="9">
    <source>
        <dbReference type="ARBA" id="ARBA00022967"/>
    </source>
</evidence>
<keyword evidence="14 17" id="KW-0496">Mitochondrion</keyword>
<comment type="function">
    <text evidence="1">Core subunit of the mitochondrial membrane respiratory chain NADH dehydrogenase (Complex I) that is believed to belong to the minimal assembly required for catalysis. Complex I functions in the transfer of electrons from NADH to the respiratory chain. The immediate electron acceptor for the enzyme is believed to be ubiquinone.</text>
</comment>
<evidence type="ECO:0000256" key="6">
    <source>
        <dbReference type="ARBA" id="ARBA00022448"/>
    </source>
</evidence>
<evidence type="ECO:0000256" key="15">
    <source>
        <dbReference type="ARBA" id="ARBA00023136"/>
    </source>
</evidence>
<keyword evidence="15 17" id="KW-0472">Membrane</keyword>
<evidence type="ECO:0000256" key="10">
    <source>
        <dbReference type="ARBA" id="ARBA00022982"/>
    </source>
</evidence>
<evidence type="ECO:0000256" key="11">
    <source>
        <dbReference type="ARBA" id="ARBA00022989"/>
    </source>
</evidence>
<evidence type="ECO:0000256" key="1">
    <source>
        <dbReference type="ARBA" id="ARBA00003257"/>
    </source>
</evidence>
<dbReference type="RefSeq" id="YP_010506519.1">
    <property type="nucleotide sequence ID" value="NC_067039.1"/>
</dbReference>
<evidence type="ECO:0000256" key="16">
    <source>
        <dbReference type="ARBA" id="ARBA00049551"/>
    </source>
</evidence>
<comment type="function">
    <text evidence="17">Core subunit of the mitochondrial membrane respiratory chain NADH dehydrogenase (Complex I) which catalyzes electron transfer from NADH through the respiratory chain, using ubiquinone as an electron acceptor. Essential for the catalytic activity and assembly of complex I.</text>
</comment>
<feature type="transmembrane region" description="Helical" evidence="17">
    <location>
        <begin position="376"/>
        <end position="401"/>
    </location>
</feature>
<feature type="transmembrane region" description="Helical" evidence="17">
    <location>
        <begin position="301"/>
        <end position="323"/>
    </location>
</feature>
<accession>A0A6B9CXV2</accession>
<dbReference type="GO" id="GO:0003954">
    <property type="term" value="F:NADH dehydrogenase activity"/>
    <property type="evidence" value="ECO:0007669"/>
    <property type="project" value="TreeGrafter"/>
</dbReference>
<name>A0A6B9CXV2_9MUSC</name>
<evidence type="ECO:0000256" key="3">
    <source>
        <dbReference type="ARBA" id="ARBA00009025"/>
    </source>
</evidence>
<comment type="subcellular location">
    <subcellularLocation>
        <location evidence="2 17">Mitochondrion membrane</location>
        <topology evidence="2 17">Multi-pass membrane protein</topology>
    </subcellularLocation>
</comment>
<keyword evidence="10 17" id="KW-0249">Electron transport</keyword>
<gene>
    <name evidence="20" type="primary">ND4</name>
</gene>
<feature type="transmembrane region" description="Helical" evidence="17">
    <location>
        <begin position="143"/>
        <end position="162"/>
    </location>
</feature>
<keyword evidence="8 17" id="KW-0812">Transmembrane</keyword>
<dbReference type="AlphaFoldDB" id="A0A6B9CXV2"/>
<dbReference type="GO" id="GO:0015990">
    <property type="term" value="P:electron transport coupled proton transport"/>
    <property type="evidence" value="ECO:0007669"/>
    <property type="project" value="TreeGrafter"/>
</dbReference>
<dbReference type="InterPro" id="IPR000260">
    <property type="entry name" value="NADH4_N"/>
</dbReference>
<feature type="transmembrane region" description="Helical" evidence="17">
    <location>
        <begin position="110"/>
        <end position="131"/>
    </location>
</feature>
<keyword evidence="7 17" id="KW-0679">Respiratory chain</keyword>
<feature type="transmembrane region" description="Helical" evidence="17">
    <location>
        <begin position="422"/>
        <end position="445"/>
    </location>
</feature>
<feature type="transmembrane region" description="Helical" evidence="17">
    <location>
        <begin position="216"/>
        <end position="235"/>
    </location>
</feature>
<proteinExistence type="inferred from homology"/>
<dbReference type="InterPro" id="IPR003918">
    <property type="entry name" value="NADH_UbQ_OxRdtase"/>
</dbReference>
<evidence type="ECO:0000256" key="14">
    <source>
        <dbReference type="ARBA" id="ARBA00023128"/>
    </source>
</evidence>
<dbReference type="GeneID" id="75521682"/>
<dbReference type="EC" id="7.1.1.2" evidence="4 17"/>